<dbReference type="Gene3D" id="2.60.40.3010">
    <property type="match status" value="1"/>
</dbReference>
<name>A0A1S1MQ90_9GAMM</name>
<dbReference type="InterPro" id="IPR032675">
    <property type="entry name" value="LRR_dom_sf"/>
</dbReference>
<dbReference type="InterPro" id="IPR050836">
    <property type="entry name" value="SDS22/Internalin_LRR"/>
</dbReference>
<dbReference type="PANTHER" id="PTHR46652">
    <property type="entry name" value="LEUCINE-RICH REPEAT AND IQ DOMAIN-CONTAINING PROTEIN 1-RELATED"/>
    <property type="match status" value="1"/>
</dbReference>
<dbReference type="SUPFAM" id="SSF52058">
    <property type="entry name" value="L domain-like"/>
    <property type="match status" value="2"/>
</dbReference>
<organism evidence="4 5">
    <name type="scientific">Pseudoalteromonas amylolytica</name>
    <dbReference type="NCBI Taxonomy" id="1859457"/>
    <lineage>
        <taxon>Bacteria</taxon>
        <taxon>Pseudomonadati</taxon>
        <taxon>Pseudomonadota</taxon>
        <taxon>Gammaproteobacteria</taxon>
        <taxon>Alteromonadales</taxon>
        <taxon>Pseudoalteromonadaceae</taxon>
        <taxon>Pseudoalteromonas</taxon>
    </lineage>
</organism>
<dbReference type="OrthoDB" id="6288655at2"/>
<dbReference type="Gene3D" id="3.80.10.10">
    <property type="entry name" value="Ribonuclease Inhibitor"/>
    <property type="match status" value="3"/>
</dbReference>
<comment type="caution">
    <text evidence="4">The sequence shown here is derived from an EMBL/GenBank/DDBJ whole genome shotgun (WGS) entry which is preliminary data.</text>
</comment>
<sequence length="659" mass="72812">MIKRLFILLITLGLAACGGGSSEQPKSTPSSESTTPTQPDTSGESSDEDQIKIVEIGAPTEVNERDTITIQPTVEAQNIENVFYIWEQTDGPLINIPHADKDAQSLEIVVPSIFEDTTLSFKLIVGGDNVPNTITTFDIKVNAYPDLDLERITDENLHDCIYFRNLYYPVPAAVDAHIKVLECEYYDIKSLAGISQIVGLEQLTIRNAKLEDISELINVPTLNTLELEYATADGADTATLITQLEQLSQLSSLTITNLNSTDISCSNINFDKLSRLDTLKLSRCGESETNGVVISDQTLSKLKTLVLKSVQLSDDTDLSKAIALRGLYLSYSNIYDYSFLEALTNLRAFGLEEDTSFDMRVFPAHSKLKYLHFIDVQLTHTNTAAALTNLEHITLVNVEVNSIDFLAGYQKLKIAQLYANTGITSLAPLLHTKELNMLEIVQSNHIDFSVIQEMTSLTYLLTRSGSLGEKSSIDTNWLAGLPNLAFVDIDPEFFDGNAFNGLQTMHQISITANTISSLPNLSTMPLVTKLELEADNQQHNISSLQALGKNEVIRTLKLAGLKDLTDLTGLEQLTSLVSLTLKDLSVSDLSAIAKLEELDFISITGAEELFNVDVFAQLPRLTYLEIHNSKITCEDEEKLRNLDIEIISLRNECVSSKEN</sequence>
<gene>
    <name evidence="4" type="ORF">BET10_00970</name>
</gene>
<dbReference type="RefSeq" id="WP_070987768.1">
    <property type="nucleotide sequence ID" value="NZ_MKJU01000035.1"/>
</dbReference>
<keyword evidence="5" id="KW-1185">Reference proteome</keyword>
<feature type="compositionally biased region" description="Low complexity" evidence="3">
    <location>
        <begin position="22"/>
        <end position="42"/>
    </location>
</feature>
<evidence type="ECO:0000256" key="2">
    <source>
        <dbReference type="ARBA" id="ARBA00022737"/>
    </source>
</evidence>
<dbReference type="EMBL" id="MKJU01000035">
    <property type="protein sequence ID" value="OHU87208.1"/>
    <property type="molecule type" value="Genomic_DNA"/>
</dbReference>
<evidence type="ECO:0000313" key="5">
    <source>
        <dbReference type="Proteomes" id="UP000179786"/>
    </source>
</evidence>
<evidence type="ECO:0000313" key="4">
    <source>
        <dbReference type="EMBL" id="OHU87208.1"/>
    </source>
</evidence>
<accession>A0A1S1MQ90</accession>
<protein>
    <submittedName>
        <fullName evidence="4">Uncharacterized protein</fullName>
    </submittedName>
</protein>
<evidence type="ECO:0000256" key="1">
    <source>
        <dbReference type="ARBA" id="ARBA00022614"/>
    </source>
</evidence>
<dbReference type="PANTHER" id="PTHR46652:SF3">
    <property type="entry name" value="LEUCINE-RICH REPEAT-CONTAINING PROTEIN 9"/>
    <property type="match status" value="1"/>
</dbReference>
<dbReference type="AlphaFoldDB" id="A0A1S1MQ90"/>
<dbReference type="PROSITE" id="PS51257">
    <property type="entry name" value="PROKAR_LIPOPROTEIN"/>
    <property type="match status" value="1"/>
</dbReference>
<reference evidence="4 5" key="1">
    <citation type="submission" date="2016-09" db="EMBL/GenBank/DDBJ databases">
        <title>Pseudoalteromonas amylolytica sp. nov., isolated from the surface seawater.</title>
        <authorList>
            <person name="Wu Y.-H."/>
            <person name="Cheng H."/>
            <person name="Jin X.-B."/>
            <person name="Wang C.-S."/>
            <person name="Xu X.-W."/>
        </authorList>
    </citation>
    <scope>NUCLEOTIDE SEQUENCE [LARGE SCALE GENOMIC DNA]</scope>
    <source>
        <strain evidence="4 5">JW1</strain>
    </source>
</reference>
<feature type="region of interest" description="Disordered" evidence="3">
    <location>
        <begin position="19"/>
        <end position="50"/>
    </location>
</feature>
<dbReference type="Proteomes" id="UP000179786">
    <property type="component" value="Unassembled WGS sequence"/>
</dbReference>
<keyword evidence="2" id="KW-0677">Repeat</keyword>
<proteinExistence type="predicted"/>
<evidence type="ECO:0000256" key="3">
    <source>
        <dbReference type="SAM" id="MobiDB-lite"/>
    </source>
</evidence>
<keyword evidence="1" id="KW-0433">Leucine-rich repeat</keyword>